<dbReference type="eggNOG" id="COG1589">
    <property type="taxonomic scope" value="Bacteria"/>
</dbReference>
<evidence type="ECO:0000313" key="3">
    <source>
        <dbReference type="Proteomes" id="UP000001227"/>
    </source>
</evidence>
<proteinExistence type="predicted"/>
<sequence>MFKFYQWIKSLSLLVGVLLLFGCLIIVEKKYVKQRCKTIDIHIQNVGEQHFIDEKDIFAYLTEKYIYPLQDAPIQQIKITQIENIIKSHNFVRKCSVYKTWKGDIKINILPKRVLARIICPYGIDQYIDELGELVPLPKSYTARVLLLDSIELRNLENTIQSIPYSKSILKVLHLINKEPFWKAQITHISVNRKGELTLTTLFNRQKIYLGKPEDIEKKMKKLMLFYKVILPCKGWNAYKRINLKFDNQIVCE</sequence>
<keyword evidence="3" id="KW-1185">Reference proteome</keyword>
<evidence type="ECO:0008006" key="4">
    <source>
        <dbReference type="Google" id="ProtNLM"/>
    </source>
</evidence>
<accession>B3ETL7</accession>
<dbReference type="Proteomes" id="UP000001227">
    <property type="component" value="Chromosome"/>
</dbReference>
<reference evidence="2 3" key="1">
    <citation type="journal article" date="2010" name="J. Bacteriol.">
        <title>The genome of the amoeba symbiont 'Candidatus Amoebophilus asiaticus' reveals common mechanisms for host cell interaction among amoeba-associated bacteria.</title>
        <authorList>
            <person name="Schmitz-Esser S."/>
            <person name="Tischler P."/>
            <person name="Arnold R."/>
            <person name="Montanaro J."/>
            <person name="Wagner M."/>
            <person name="Rattei T."/>
            <person name="Horn M."/>
        </authorList>
    </citation>
    <scope>NUCLEOTIDE SEQUENCE [LARGE SCALE GENOMIC DNA]</scope>
    <source>
        <strain evidence="2 3">5a2</strain>
    </source>
</reference>
<dbReference type="HOGENOM" id="CLU_064655_0_1_10"/>
<feature type="transmembrane region" description="Helical" evidence="1">
    <location>
        <begin position="6"/>
        <end position="27"/>
    </location>
</feature>
<evidence type="ECO:0000256" key="1">
    <source>
        <dbReference type="SAM" id="Phobius"/>
    </source>
</evidence>
<dbReference type="PROSITE" id="PS51257">
    <property type="entry name" value="PROKAR_LIPOPROTEIN"/>
    <property type="match status" value="1"/>
</dbReference>
<dbReference type="RefSeq" id="WP_012473324.1">
    <property type="nucleotide sequence ID" value="NC_010830.1"/>
</dbReference>
<gene>
    <name evidence="2" type="ordered locus">Aasi_1247</name>
</gene>
<dbReference type="EMBL" id="CP001102">
    <property type="protein sequence ID" value="ACE06569.1"/>
    <property type="molecule type" value="Genomic_DNA"/>
</dbReference>
<keyword evidence="1" id="KW-0812">Transmembrane</keyword>
<dbReference type="AlphaFoldDB" id="B3ETL7"/>
<evidence type="ECO:0000313" key="2">
    <source>
        <dbReference type="EMBL" id="ACE06569.1"/>
    </source>
</evidence>
<protein>
    <recommendedName>
        <fullName evidence="4">POTRA domain-containing protein</fullName>
    </recommendedName>
</protein>
<name>B3ETL7_AMOA5</name>
<organism evidence="2 3">
    <name type="scientific">Amoebophilus asiaticus (strain 5a2)</name>
    <dbReference type="NCBI Taxonomy" id="452471"/>
    <lineage>
        <taxon>Bacteria</taxon>
        <taxon>Pseudomonadati</taxon>
        <taxon>Bacteroidota</taxon>
        <taxon>Cytophagia</taxon>
        <taxon>Cytophagales</taxon>
        <taxon>Amoebophilaceae</taxon>
        <taxon>Candidatus Amoebophilus</taxon>
    </lineage>
</organism>
<keyword evidence="1" id="KW-1133">Transmembrane helix</keyword>
<dbReference type="STRING" id="452471.Aasi_1247"/>
<keyword evidence="1" id="KW-0472">Membrane</keyword>
<dbReference type="KEGG" id="aas:Aasi_1247"/>
<dbReference type="OrthoDB" id="1466667at2"/>